<dbReference type="EC" id="4.1.3.3" evidence="6"/>
<dbReference type="PROSITE" id="PS00666">
    <property type="entry name" value="DHDPS_2"/>
    <property type="match status" value="1"/>
</dbReference>
<dbReference type="PANTHER" id="PTHR42849:SF1">
    <property type="entry name" value="N-ACETYLNEURAMINATE LYASE"/>
    <property type="match status" value="1"/>
</dbReference>
<name>A0A0F0LDU0_9MICO</name>
<dbReference type="Proteomes" id="UP000033640">
    <property type="component" value="Unassembled WGS sequence"/>
</dbReference>
<dbReference type="RefSeq" id="WP_045278265.1">
    <property type="nucleotide sequence ID" value="NZ_CAKKLT010000013.1"/>
</dbReference>
<gene>
    <name evidence="6" type="primary">nanA</name>
    <name evidence="6" type="ORF">RS83_00841</name>
</gene>
<dbReference type="SUPFAM" id="SSF51569">
    <property type="entry name" value="Aldolase"/>
    <property type="match status" value="1"/>
</dbReference>
<dbReference type="PANTHER" id="PTHR42849">
    <property type="entry name" value="N-ACETYLNEURAMINATE LYASE"/>
    <property type="match status" value="1"/>
</dbReference>
<feature type="active site" description="Proton donor/acceptor" evidence="4">
    <location>
        <position position="138"/>
    </location>
</feature>
<evidence type="ECO:0000256" key="2">
    <source>
        <dbReference type="ARBA" id="ARBA00023270"/>
    </source>
</evidence>
<reference evidence="6 7" key="1">
    <citation type="submission" date="2015-02" db="EMBL/GenBank/DDBJ databases">
        <title>Draft genome sequences of ten Microbacterium spp. with emphasis on heavy metal contaminated environments.</title>
        <authorList>
            <person name="Corretto E."/>
        </authorList>
    </citation>
    <scope>NUCLEOTIDE SEQUENCE [LARGE SCALE GENOMIC DNA]</scope>
    <source>
        <strain evidence="6 7">BEL4b</strain>
    </source>
</reference>
<evidence type="ECO:0000256" key="1">
    <source>
        <dbReference type="ARBA" id="ARBA00023239"/>
    </source>
</evidence>
<comment type="similarity">
    <text evidence="3">Belongs to the DapA family.</text>
</comment>
<dbReference type="PATRIC" id="fig|82380.11.peg.868"/>
<dbReference type="InterPro" id="IPR020625">
    <property type="entry name" value="Schiff_base-form_aldolases_AS"/>
</dbReference>
<evidence type="ECO:0000256" key="3">
    <source>
        <dbReference type="PIRNR" id="PIRNR001365"/>
    </source>
</evidence>
<dbReference type="InterPro" id="IPR013785">
    <property type="entry name" value="Aldolase_TIM"/>
</dbReference>
<dbReference type="Pfam" id="PF00701">
    <property type="entry name" value="DHDPS"/>
    <property type="match status" value="1"/>
</dbReference>
<evidence type="ECO:0000256" key="4">
    <source>
        <dbReference type="PIRSR" id="PIRSR001365-1"/>
    </source>
</evidence>
<feature type="active site" description="Schiff-base intermediate with substrate" evidence="4">
    <location>
        <position position="166"/>
    </location>
</feature>
<dbReference type="Gene3D" id="3.20.20.70">
    <property type="entry name" value="Aldolase class I"/>
    <property type="match status" value="1"/>
</dbReference>
<dbReference type="GO" id="GO:0019262">
    <property type="term" value="P:N-acetylneuraminate catabolic process"/>
    <property type="evidence" value="ECO:0007669"/>
    <property type="project" value="TreeGrafter"/>
</dbReference>
<dbReference type="PIRSF" id="PIRSF001365">
    <property type="entry name" value="DHDPS"/>
    <property type="match status" value="1"/>
</dbReference>
<dbReference type="PRINTS" id="PR00146">
    <property type="entry name" value="DHPICSNTHASE"/>
</dbReference>
<proteinExistence type="inferred from homology"/>
<comment type="caution">
    <text evidence="6">The sequence shown here is derived from an EMBL/GenBank/DDBJ whole genome shotgun (WGS) entry which is preliminary data.</text>
</comment>
<evidence type="ECO:0000313" key="6">
    <source>
        <dbReference type="EMBL" id="KJL30455.1"/>
    </source>
</evidence>
<dbReference type="GO" id="GO:0005829">
    <property type="term" value="C:cytosol"/>
    <property type="evidence" value="ECO:0007669"/>
    <property type="project" value="TreeGrafter"/>
</dbReference>
<dbReference type="AlphaFoldDB" id="A0A0F0LDU0"/>
<keyword evidence="2" id="KW-0704">Schiff base</keyword>
<dbReference type="OrthoDB" id="9778880at2"/>
<protein>
    <submittedName>
        <fullName evidence="6">N-acetylneuraminate lyase</fullName>
        <ecNumber evidence="6">4.1.3.3</ecNumber>
    </submittedName>
</protein>
<feature type="binding site" evidence="5">
    <location>
        <position position="207"/>
    </location>
    <ligand>
        <name>pyruvate</name>
        <dbReference type="ChEBI" id="CHEBI:15361"/>
    </ligand>
</feature>
<organism evidence="6 7">
    <name type="scientific">Microbacterium oxydans</name>
    <dbReference type="NCBI Taxonomy" id="82380"/>
    <lineage>
        <taxon>Bacteria</taxon>
        <taxon>Bacillati</taxon>
        <taxon>Actinomycetota</taxon>
        <taxon>Actinomycetes</taxon>
        <taxon>Micrococcales</taxon>
        <taxon>Microbacteriaceae</taxon>
        <taxon>Microbacterium</taxon>
    </lineage>
</organism>
<dbReference type="SMART" id="SM01130">
    <property type="entry name" value="DHDPS"/>
    <property type="match status" value="1"/>
</dbReference>
<dbReference type="GO" id="GO:0008747">
    <property type="term" value="F:N-acetylneuraminate lyase activity"/>
    <property type="evidence" value="ECO:0007669"/>
    <property type="project" value="UniProtKB-EC"/>
</dbReference>
<evidence type="ECO:0000313" key="7">
    <source>
        <dbReference type="Proteomes" id="UP000033640"/>
    </source>
</evidence>
<accession>A0A0F0LDU0</accession>
<dbReference type="EMBL" id="JYIW01000019">
    <property type="protein sequence ID" value="KJL30455.1"/>
    <property type="molecule type" value="Genomic_DNA"/>
</dbReference>
<sequence>MVNAVLGDRLFTAAVTPMHADESIDHSALSAMLDSDIRRGVEGLYVCGSSGEGVLLSEAERIAVAETAVTAAAGRVPVVSHVGAMSTGEAIRIAGAAKDAGVAAISMIPPLYYGYSTPDVVRHFRSVIDAVDLPFVLYNIPQFTGRDISEGGFDELLALPQVIGVKHTSRNLYGAERILSRYPHLSLVNGFDEFYLPALSIGASGAIGTTVSLQIELFLSLRRRFDAGDLAGARAVQVRINDTVEGMVEVGVFGAAKYLGGKNSVPLGDCRAPLPSLDDAGRARLDAVFARLQAHIAITAEEDARAV</sequence>
<dbReference type="InterPro" id="IPR002220">
    <property type="entry name" value="DapA-like"/>
</dbReference>
<evidence type="ECO:0000256" key="5">
    <source>
        <dbReference type="PIRSR" id="PIRSR001365-2"/>
    </source>
</evidence>
<keyword evidence="1 3" id="KW-0456">Lyase</keyword>